<sequence length="980" mass="110237">MATTASTKELTKALTTYLSAPSPAFPLPDDITQVIEAYRTKHDRQDDAADERLQEELLQLYQKLVHGQASRIAPFIAILRSIRPKLWTSPRAAHWFDVLVDDVLDHIWQNKALTKEVNVNYESVMKSSAEDRDATANIMGRCLERWMQYAHVSWQSADPATRFKENRIRDMMLVWGKKSPKLFMEIVEPFFSKAEFRTRATTILCEFIQSQPPHLHLAAEASLLKKMFTSLQRDKSTTAISLTLTALTMLLPNFPSSLVPHLPTLFNIYARLLFWDRERSHDGAEPQPNFESEDDDEAWEVLPFLPEMESTDIPQLLNYFTILYGLYPINFTEYIRKPQRWLRHVNATNSNDIDVQPSEMRYRSERFRQVHLLHPNFYTLTVETEKTDFGRWLKSEPAVVVAECMALCVSSTAEMDHSAAPVPLGGASNNLHDDTEKGGYGPPQSNTSGVLSPTQGSSNASWRQNNSNANDLPAGDRAHSSVRQSSQSSHPSFRESFDNRASVDSPTLPPLLLASPSQSHLQDLIRSSKVKSSIGQSLANDSVPSLSLSHQESISERPIASALASQHSLRSPLPAGGSEVASLQRQIMVLRNDLNFERYMKHQHMAHIGELRRMHMKEAATEAETQNLIMNNRNLKHRLDEAKRVELQVKKDSEKSRVLAHKWEAELSTKLRNLKTDMKAKLSEIESLQRELNSAKEECEKLRAMVGEAEVKELNAAQAMQSLEINMAEMTRLRAELDRLLASERDYQAKQMETEARLNAAAEAEHKAGILEMKVASLDNELQVTRDQFQSQIVVLNAKLAEALKRSRGKGSEELTAIFEGAIAASRAKQVELQKQHNDLLRRHTKLQSQLLEKTLSERAHQKPDFSGSAEADAQVSAIVGPSFSQRARGQKASPDPDANDLSQLESFGSGTSTGTTVHRPDTPSKVEVGSSSISPQPERIYPRGGVQNTIRKDRKDKKKDDQDKKDKKPSGIRGIRGFV</sequence>
<reference evidence="4" key="3">
    <citation type="submission" date="2025-08" db="UniProtKB">
        <authorList>
            <consortium name="RefSeq"/>
        </authorList>
    </citation>
    <scope>IDENTIFICATION</scope>
    <source>
        <strain evidence="4">NI907</strain>
    </source>
</reference>
<dbReference type="InterPro" id="IPR016024">
    <property type="entry name" value="ARM-type_fold"/>
</dbReference>
<dbReference type="GeneID" id="41958977"/>
<dbReference type="RefSeq" id="XP_030983371.1">
    <property type="nucleotide sequence ID" value="XM_031124068.1"/>
</dbReference>
<evidence type="ECO:0000313" key="4">
    <source>
        <dbReference type="RefSeq" id="XP_030983371.1"/>
    </source>
</evidence>
<dbReference type="SUPFAM" id="SSF48371">
    <property type="entry name" value="ARM repeat"/>
    <property type="match status" value="1"/>
</dbReference>
<reference evidence="4" key="1">
    <citation type="journal article" date="2019" name="Mol. Biol. Evol.">
        <title>Blast fungal genomes show frequent chromosomal changes, gene gains and losses, and effector gene turnover.</title>
        <authorList>
            <person name="Gomez Luciano L.B."/>
            <person name="Jason Tsai I."/>
            <person name="Chuma I."/>
            <person name="Tosa Y."/>
            <person name="Chen Y.H."/>
            <person name="Li J.Y."/>
            <person name="Li M.Y."/>
            <person name="Jade Lu M.Y."/>
            <person name="Nakayashiki H."/>
            <person name="Li W.H."/>
        </authorList>
    </citation>
    <scope>NUCLEOTIDE SEQUENCE</scope>
    <source>
        <strain evidence="4">NI907</strain>
    </source>
</reference>
<feature type="compositionally biased region" description="Polar residues" evidence="2">
    <location>
        <begin position="443"/>
        <end position="470"/>
    </location>
</feature>
<feature type="compositionally biased region" description="Basic and acidic residues" evidence="2">
    <location>
        <begin position="951"/>
        <end position="970"/>
    </location>
</feature>
<feature type="compositionally biased region" description="Low complexity" evidence="2">
    <location>
        <begin position="481"/>
        <end position="491"/>
    </location>
</feature>
<organism evidence="3 4">
    <name type="scientific">Pyricularia grisea</name>
    <name type="common">Crabgrass-specific blast fungus</name>
    <name type="synonym">Magnaporthe grisea</name>
    <dbReference type="NCBI Taxonomy" id="148305"/>
    <lineage>
        <taxon>Eukaryota</taxon>
        <taxon>Fungi</taxon>
        <taxon>Dikarya</taxon>
        <taxon>Ascomycota</taxon>
        <taxon>Pezizomycotina</taxon>
        <taxon>Sordariomycetes</taxon>
        <taxon>Sordariomycetidae</taxon>
        <taxon>Magnaporthales</taxon>
        <taxon>Pyriculariaceae</taxon>
        <taxon>Pyricularia</taxon>
    </lineage>
</organism>
<dbReference type="OrthoDB" id="6022054at2759"/>
<proteinExistence type="predicted"/>
<reference evidence="4" key="2">
    <citation type="submission" date="2019-10" db="EMBL/GenBank/DDBJ databases">
        <authorList>
            <consortium name="NCBI Genome Project"/>
        </authorList>
    </citation>
    <scope>NUCLEOTIDE SEQUENCE</scope>
    <source>
        <strain evidence="4">NI907</strain>
    </source>
</reference>
<dbReference type="AlphaFoldDB" id="A0A6P8B815"/>
<evidence type="ECO:0000256" key="1">
    <source>
        <dbReference type="SAM" id="Coils"/>
    </source>
</evidence>
<evidence type="ECO:0008006" key="5">
    <source>
        <dbReference type="Google" id="ProtNLM"/>
    </source>
</evidence>
<accession>A0A6P8B815</accession>
<feature type="region of interest" description="Disordered" evidence="2">
    <location>
        <begin position="884"/>
        <end position="980"/>
    </location>
</feature>
<dbReference type="GO" id="GO:0051726">
    <property type="term" value="P:regulation of cell cycle"/>
    <property type="evidence" value="ECO:0007669"/>
    <property type="project" value="TreeGrafter"/>
</dbReference>
<dbReference type="PANTHER" id="PTHR15154">
    <property type="entry name" value="HAMARTIN"/>
    <property type="match status" value="1"/>
</dbReference>
<feature type="region of interest" description="Disordered" evidence="2">
    <location>
        <begin position="420"/>
        <end position="514"/>
    </location>
</feature>
<dbReference type="KEGG" id="pgri:PgNI_04016"/>
<evidence type="ECO:0000256" key="2">
    <source>
        <dbReference type="SAM" id="MobiDB-lite"/>
    </source>
</evidence>
<gene>
    <name evidence="4" type="ORF">PgNI_04016</name>
</gene>
<feature type="compositionally biased region" description="Low complexity" evidence="2">
    <location>
        <begin position="907"/>
        <end position="917"/>
    </location>
</feature>
<keyword evidence="3" id="KW-1185">Reference proteome</keyword>
<dbReference type="GO" id="GO:0033596">
    <property type="term" value="C:TSC1-TSC2 complex"/>
    <property type="evidence" value="ECO:0007669"/>
    <property type="project" value="TreeGrafter"/>
</dbReference>
<dbReference type="PANTHER" id="PTHR15154:SF2">
    <property type="entry name" value="HAMARTIN"/>
    <property type="match status" value="1"/>
</dbReference>
<evidence type="ECO:0000313" key="3">
    <source>
        <dbReference type="Proteomes" id="UP000515153"/>
    </source>
</evidence>
<feature type="coiled-coil region" evidence="1">
    <location>
        <begin position="671"/>
        <end position="806"/>
    </location>
</feature>
<keyword evidence="1" id="KW-0175">Coiled coil</keyword>
<dbReference type="GO" id="GO:0032007">
    <property type="term" value="P:negative regulation of TOR signaling"/>
    <property type="evidence" value="ECO:0007669"/>
    <property type="project" value="TreeGrafter"/>
</dbReference>
<protein>
    <recommendedName>
        <fullName evidence="5">Tuberous sclerosis 1</fullName>
    </recommendedName>
</protein>
<name>A0A6P8B815_PYRGI</name>
<dbReference type="Proteomes" id="UP000515153">
    <property type="component" value="Unplaced"/>
</dbReference>
<dbReference type="InterPro" id="IPR007483">
    <property type="entry name" value="Hamartin"/>
</dbReference>
<dbReference type="Pfam" id="PF04388">
    <property type="entry name" value="Hamartin"/>
    <property type="match status" value="1"/>
</dbReference>